<dbReference type="PATRIC" id="fig|226910.6.peg.969"/>
<evidence type="ECO:0000313" key="2">
    <source>
        <dbReference type="EMBL" id="KIH85337.1"/>
    </source>
</evidence>
<proteinExistence type="predicted"/>
<keyword evidence="1" id="KW-0732">Signal</keyword>
<feature type="signal peptide" evidence="1">
    <location>
        <begin position="1"/>
        <end position="19"/>
    </location>
</feature>
<accession>A0A0C2IKC1</accession>
<comment type="caution">
    <text evidence="2">The sequence shown here is derived from an EMBL/GenBank/DDBJ whole genome shotgun (WGS) entry which is preliminary data.</text>
</comment>
<evidence type="ECO:0000313" key="3">
    <source>
        <dbReference type="Proteomes" id="UP000031535"/>
    </source>
</evidence>
<evidence type="ECO:0000256" key="1">
    <source>
        <dbReference type="SAM" id="SignalP"/>
    </source>
</evidence>
<dbReference type="Proteomes" id="UP000031535">
    <property type="component" value="Unassembled WGS sequence"/>
</dbReference>
<sequence>MLKKLSAVALGLMCGSAYAQSVDAPSLKAGDSWVYAETVETGPQGFSSKNTLMTVERVDSHAVLISAKQDGSNQPPVESMVGLDWSRSRDINGKQQVINRPLDFPLSEGKTWTVEYTERNPNRLHSSETFHSDYVVTGWEDVQVPAGKFRALKIESEGQWSAMLAPVAVGGAQAVATPGQVTTVSNAQRIAPRPVSGRLYKAFWYVPAEKRFVKSVEEYYDNKGVRSQRFSAELKSSKMAG</sequence>
<name>A0A0C2IKC1_9PSED</name>
<dbReference type="AlphaFoldDB" id="A0A0C2IKC1"/>
<keyword evidence="3" id="KW-1185">Reference proteome</keyword>
<feature type="chain" id="PRO_5002162546" evidence="1">
    <location>
        <begin position="20"/>
        <end position="241"/>
    </location>
</feature>
<gene>
    <name evidence="2" type="ORF">UCMB321_0976</name>
</gene>
<dbReference type="EMBL" id="JXDG01000009">
    <property type="protein sequence ID" value="KIH85337.1"/>
    <property type="molecule type" value="Genomic_DNA"/>
</dbReference>
<reference evidence="2 3" key="1">
    <citation type="submission" date="2015-01" db="EMBL/GenBank/DDBJ databases">
        <title>Complete genome of Pseudomonas batumici UCM B-321 producer of the batumin antibiotic with strong antistaphilococcal and potential anticancer activity.</title>
        <authorList>
            <person name="Klochko V.V."/>
            <person name="Zelena L.B."/>
            <person name="Elena K.A."/>
            <person name="Reva O.N."/>
        </authorList>
    </citation>
    <scope>NUCLEOTIDE SEQUENCE [LARGE SCALE GENOMIC DNA]</scope>
    <source>
        <strain evidence="2 3">UCM B-321</strain>
    </source>
</reference>
<organism evidence="2 3">
    <name type="scientific">Pseudomonas batumici</name>
    <dbReference type="NCBI Taxonomy" id="226910"/>
    <lineage>
        <taxon>Bacteria</taxon>
        <taxon>Pseudomonadati</taxon>
        <taxon>Pseudomonadota</taxon>
        <taxon>Gammaproteobacteria</taxon>
        <taxon>Pseudomonadales</taxon>
        <taxon>Pseudomonadaceae</taxon>
        <taxon>Pseudomonas</taxon>
    </lineage>
</organism>
<dbReference type="Gene3D" id="2.40.360.20">
    <property type="match status" value="1"/>
</dbReference>
<protein>
    <submittedName>
        <fullName evidence="2">Uncharacterized protein</fullName>
    </submittedName>
</protein>